<dbReference type="EMBL" id="JAMRXG010000018">
    <property type="protein sequence ID" value="MCM6777979.1"/>
    <property type="molecule type" value="Genomic_DNA"/>
</dbReference>
<organism evidence="2 3">
    <name type="scientific">Nocardia pulmonis</name>
    <dbReference type="NCBI Taxonomy" id="2951408"/>
    <lineage>
        <taxon>Bacteria</taxon>
        <taxon>Bacillati</taxon>
        <taxon>Actinomycetota</taxon>
        <taxon>Actinomycetes</taxon>
        <taxon>Mycobacteriales</taxon>
        <taxon>Nocardiaceae</taxon>
        <taxon>Nocardia</taxon>
    </lineage>
</organism>
<dbReference type="PANTHER" id="PTHR33990:SF1">
    <property type="entry name" value="PROTEIN YJDN"/>
    <property type="match status" value="1"/>
</dbReference>
<feature type="domain" description="Glyoxalase/fosfomycin resistance/dioxygenase" evidence="1">
    <location>
        <begin position="7"/>
        <end position="132"/>
    </location>
</feature>
<comment type="caution">
    <text evidence="2">The sequence shown here is derived from an EMBL/GenBank/DDBJ whole genome shotgun (WGS) entry which is preliminary data.</text>
</comment>
<dbReference type="PANTHER" id="PTHR33990">
    <property type="entry name" value="PROTEIN YJDN-RELATED"/>
    <property type="match status" value="1"/>
</dbReference>
<sequence>MSSGVSPCIVFNGNARQAMEFYREVFGGELEVETIADYGSPESPGADNVMHARLDTPAGYTLMGWDFPNDRPGHPPYRPGNNVAIFIGGDDELRGYFEHLSVGGTVTLPLERQVWGDEAGSLVDKFGISWMFNITAHRHLSNIK</sequence>
<dbReference type="CDD" id="cd06588">
    <property type="entry name" value="PhnB_like"/>
    <property type="match status" value="1"/>
</dbReference>
<keyword evidence="3" id="KW-1185">Reference proteome</keyword>
<reference evidence="2" key="1">
    <citation type="submission" date="2022-06" db="EMBL/GenBank/DDBJ databases">
        <title>Novel species in genus nocardia.</title>
        <authorList>
            <person name="Li F."/>
        </authorList>
    </citation>
    <scope>NUCLEOTIDE SEQUENCE</scope>
    <source>
        <strain evidence="2">CDC141</strain>
    </source>
</reference>
<name>A0A9X2ECJ9_9NOCA</name>
<dbReference type="InterPro" id="IPR004360">
    <property type="entry name" value="Glyas_Fos-R_dOase_dom"/>
</dbReference>
<evidence type="ECO:0000313" key="2">
    <source>
        <dbReference type="EMBL" id="MCM6777979.1"/>
    </source>
</evidence>
<dbReference type="Gene3D" id="3.10.180.10">
    <property type="entry name" value="2,3-Dihydroxybiphenyl 1,2-Dioxygenase, domain 1"/>
    <property type="match status" value="1"/>
</dbReference>
<dbReference type="Pfam" id="PF00903">
    <property type="entry name" value="Glyoxalase"/>
    <property type="match status" value="1"/>
</dbReference>
<dbReference type="InterPro" id="IPR028973">
    <property type="entry name" value="PhnB-like"/>
</dbReference>
<protein>
    <submittedName>
        <fullName evidence="2">VOC family protein</fullName>
    </submittedName>
</protein>
<dbReference type="AlphaFoldDB" id="A0A9X2ECJ9"/>
<dbReference type="Proteomes" id="UP001139157">
    <property type="component" value="Unassembled WGS sequence"/>
</dbReference>
<gene>
    <name evidence="2" type="ORF">NDR86_31300</name>
</gene>
<dbReference type="SUPFAM" id="SSF54593">
    <property type="entry name" value="Glyoxalase/Bleomycin resistance protein/Dihydroxybiphenyl dioxygenase"/>
    <property type="match status" value="1"/>
</dbReference>
<dbReference type="InterPro" id="IPR029068">
    <property type="entry name" value="Glyas_Bleomycin-R_OHBP_Dase"/>
</dbReference>
<proteinExistence type="predicted"/>
<accession>A0A9X2ECJ9</accession>
<evidence type="ECO:0000313" key="3">
    <source>
        <dbReference type="Proteomes" id="UP001139157"/>
    </source>
</evidence>
<dbReference type="RefSeq" id="WP_251917439.1">
    <property type="nucleotide sequence ID" value="NZ_JAMRXG010000018.1"/>
</dbReference>
<evidence type="ECO:0000259" key="1">
    <source>
        <dbReference type="Pfam" id="PF00903"/>
    </source>
</evidence>